<gene>
    <name evidence="1" type="ORF">HMPREF9453_00282</name>
</gene>
<dbReference type="Gene3D" id="3.40.50.880">
    <property type="match status" value="1"/>
</dbReference>
<accession>H1CY44</accession>
<dbReference type="STRING" id="742743.HMPREF9453_00282"/>
<dbReference type="PANTHER" id="PTHR43235">
    <property type="entry name" value="GLUTAMINE AMIDOTRANSFERASE PB2B2.05-RELATED"/>
    <property type="match status" value="1"/>
</dbReference>
<dbReference type="HOGENOM" id="CLU_030756_2_0_9"/>
<evidence type="ECO:0000313" key="1">
    <source>
        <dbReference type="EMBL" id="EHO63811.1"/>
    </source>
</evidence>
<reference evidence="1 2" key="1">
    <citation type="submission" date="2011-11" db="EMBL/GenBank/DDBJ databases">
        <title>The Genome Sequence of Dialister succinatiphilus YIT 11850.</title>
        <authorList>
            <consortium name="The Broad Institute Genome Sequencing Platform"/>
            <person name="Earl A."/>
            <person name="Ward D."/>
            <person name="Feldgarden M."/>
            <person name="Gevers D."/>
            <person name="Morotomi M."/>
            <person name="Young S.K."/>
            <person name="Zeng Q."/>
            <person name="Gargeya S."/>
            <person name="Fitzgerald M."/>
            <person name="Haas B."/>
            <person name="Abouelleil A."/>
            <person name="Alvarado L."/>
            <person name="Arachchi H.M."/>
            <person name="Berlin A."/>
            <person name="Brown A."/>
            <person name="Chapman S.B."/>
            <person name="Dunbar C."/>
            <person name="Gearin G."/>
            <person name="Goldberg J."/>
            <person name="Griggs A."/>
            <person name="Gujja S."/>
            <person name="Heiman D."/>
            <person name="Howarth C."/>
            <person name="Lui A."/>
            <person name="MacDonald P.J.P."/>
            <person name="Montmayeur A."/>
            <person name="Murphy C."/>
            <person name="Neiman D."/>
            <person name="Pearson M."/>
            <person name="Priest M."/>
            <person name="Roberts A."/>
            <person name="Saif S."/>
            <person name="Shea T."/>
            <person name="Sisk P."/>
            <person name="Stolte C."/>
            <person name="Sykes S."/>
            <person name="Wortman J."/>
            <person name="Nusbaum C."/>
            <person name="Birren B."/>
        </authorList>
    </citation>
    <scope>NUCLEOTIDE SEQUENCE [LARGE SCALE GENOMIC DNA]</scope>
    <source>
        <strain evidence="1 2">YIT 11850</strain>
    </source>
</reference>
<name>H1CY44_9FIRM</name>
<dbReference type="EMBL" id="ADLT01000008">
    <property type="protein sequence ID" value="EHO63811.1"/>
    <property type="molecule type" value="Genomic_DNA"/>
</dbReference>
<dbReference type="AlphaFoldDB" id="H1CY44"/>
<dbReference type="GO" id="GO:0016811">
    <property type="term" value="F:hydrolase activity, acting on carbon-nitrogen (but not peptide) bonds, in linear amides"/>
    <property type="evidence" value="ECO:0007669"/>
    <property type="project" value="InterPro"/>
</dbReference>
<keyword evidence="2" id="KW-1185">Reference proteome</keyword>
<dbReference type="PANTHER" id="PTHR43235:SF1">
    <property type="entry name" value="GLUTAMINE AMIDOTRANSFERASE PB2B2.05-RELATED"/>
    <property type="match status" value="1"/>
</dbReference>
<dbReference type="RefSeq" id="WP_008858788.1">
    <property type="nucleotide sequence ID" value="NZ_JH591187.1"/>
</dbReference>
<dbReference type="Proteomes" id="UP000003277">
    <property type="component" value="Unassembled WGS sequence"/>
</dbReference>
<sequence>MMRKPKIGVMPLWDEEKESIWMLPGYMDSIKEAGGIPVILPLHLTEEEFGDMAEDFDGFLFTGGQDISPSLYGEEKRPVCGPVCPARDELETMVFHYCWDHDVPALGICRGLELMNALLGGSLYQDIAAECPTLHAPNHVMDFAYDWVAHFNSILTGSPLYERLGVNFLGVNSLHHQAVKKLAESLKPMAVSEDGLVEAAYAPSKKFLWAVQWHPEYSYTYDGLDMAIFEAFTEAAGSRTVHGLSPFLPPDLTTHDTIRLG</sequence>
<comment type="caution">
    <text evidence="1">The sequence shown here is derived from an EMBL/GenBank/DDBJ whole genome shotgun (WGS) entry which is preliminary data.</text>
</comment>
<dbReference type="PATRIC" id="fig|742743.3.peg.287"/>
<proteinExistence type="predicted"/>
<dbReference type="InterPro" id="IPR011697">
    <property type="entry name" value="Peptidase_C26"/>
</dbReference>
<evidence type="ECO:0000313" key="2">
    <source>
        <dbReference type="Proteomes" id="UP000003277"/>
    </source>
</evidence>
<dbReference type="eggNOG" id="COG2071">
    <property type="taxonomic scope" value="Bacteria"/>
</dbReference>
<dbReference type="SUPFAM" id="SSF52317">
    <property type="entry name" value="Class I glutamine amidotransferase-like"/>
    <property type="match status" value="1"/>
</dbReference>
<dbReference type="Pfam" id="PF07722">
    <property type="entry name" value="Peptidase_C26"/>
    <property type="match status" value="1"/>
</dbReference>
<dbReference type="CDD" id="cd01745">
    <property type="entry name" value="GATase1_2"/>
    <property type="match status" value="1"/>
</dbReference>
<dbReference type="InterPro" id="IPR029062">
    <property type="entry name" value="Class_I_gatase-like"/>
</dbReference>
<dbReference type="GO" id="GO:0005829">
    <property type="term" value="C:cytosol"/>
    <property type="evidence" value="ECO:0007669"/>
    <property type="project" value="TreeGrafter"/>
</dbReference>
<organism evidence="1 2">
    <name type="scientific">Dialister succinatiphilus YIT 11850</name>
    <dbReference type="NCBI Taxonomy" id="742743"/>
    <lineage>
        <taxon>Bacteria</taxon>
        <taxon>Bacillati</taxon>
        <taxon>Bacillota</taxon>
        <taxon>Negativicutes</taxon>
        <taxon>Veillonellales</taxon>
        <taxon>Veillonellaceae</taxon>
        <taxon>Dialister</taxon>
    </lineage>
</organism>
<dbReference type="InterPro" id="IPR044668">
    <property type="entry name" value="PuuD-like"/>
</dbReference>
<protein>
    <submittedName>
        <fullName evidence="1">Uncharacterized protein</fullName>
    </submittedName>
</protein>
<dbReference type="PROSITE" id="PS51273">
    <property type="entry name" value="GATASE_TYPE_1"/>
    <property type="match status" value="1"/>
</dbReference>